<name>A0A8I1SH21_9PROT</name>
<sequence length="212" mass="24986">MYEPARRVVTRSKGRVVGYFYSRKNRRQIAWESQLERDCMRVLDVLPEVVKYKAQPFRFIYECDGRSRFYYPDIEVLTRTGRKILEVKPVKKLFEHGVLERLELMREMLREEGYGFEVWTEDQIRKEPLWSNVKLLQPYRLLGGTLYSVLSIYRAFNGQDRISIGELAKQVSADNALEAVLPYIAEGKLCVDLNEPITADSLVWFYEGEIKK</sequence>
<accession>A0A8I1SH21</accession>
<dbReference type="Proteomes" id="UP000664405">
    <property type="component" value="Unassembled WGS sequence"/>
</dbReference>
<reference evidence="2" key="1">
    <citation type="submission" date="2020-12" db="EMBL/GenBank/DDBJ databases">
        <title>Oil enriched cultivation method for isolating marine PHA-producing bacteria.</title>
        <authorList>
            <person name="Zheng W."/>
            <person name="Yu S."/>
            <person name="Huang Y."/>
        </authorList>
    </citation>
    <scope>NUCLEOTIDE SEQUENCE</scope>
    <source>
        <strain evidence="2">SY-2-3</strain>
    </source>
</reference>
<evidence type="ECO:0000313" key="2">
    <source>
        <dbReference type="EMBL" id="MBN8196027.1"/>
    </source>
</evidence>
<dbReference type="InterPro" id="IPR014833">
    <property type="entry name" value="TnsA_N"/>
</dbReference>
<comment type="caution">
    <text evidence="2">The sequence shown here is derived from an EMBL/GenBank/DDBJ whole genome shotgun (WGS) entry which is preliminary data.</text>
</comment>
<keyword evidence="2" id="KW-0378">Hydrolase</keyword>
<evidence type="ECO:0000259" key="1">
    <source>
        <dbReference type="Pfam" id="PF08722"/>
    </source>
</evidence>
<dbReference type="GO" id="GO:0004519">
    <property type="term" value="F:endonuclease activity"/>
    <property type="evidence" value="ECO:0007669"/>
    <property type="project" value="UniProtKB-KW"/>
</dbReference>
<feature type="domain" description="TnsA endonuclease N-terminal" evidence="1">
    <location>
        <begin position="47"/>
        <end position="121"/>
    </location>
</feature>
<dbReference type="RefSeq" id="WP_206926888.1">
    <property type="nucleotide sequence ID" value="NZ_JAEKJW010000001.1"/>
</dbReference>
<dbReference type="EMBL" id="JAEKJW010000001">
    <property type="protein sequence ID" value="MBN8196027.1"/>
    <property type="molecule type" value="Genomic_DNA"/>
</dbReference>
<protein>
    <submittedName>
        <fullName evidence="2">TnsA endonuclease N-terminal domain-containing protein</fullName>
    </submittedName>
</protein>
<gene>
    <name evidence="2" type="ORF">JF547_06055</name>
</gene>
<keyword evidence="2" id="KW-0255">Endonuclease</keyword>
<dbReference type="AlphaFoldDB" id="A0A8I1SH21"/>
<organism evidence="2 3">
    <name type="scientific">Thalassospira povalilytica</name>
    <dbReference type="NCBI Taxonomy" id="732237"/>
    <lineage>
        <taxon>Bacteria</taxon>
        <taxon>Pseudomonadati</taxon>
        <taxon>Pseudomonadota</taxon>
        <taxon>Alphaproteobacteria</taxon>
        <taxon>Rhodospirillales</taxon>
        <taxon>Thalassospiraceae</taxon>
        <taxon>Thalassospira</taxon>
    </lineage>
</organism>
<evidence type="ECO:0000313" key="3">
    <source>
        <dbReference type="Proteomes" id="UP000664405"/>
    </source>
</evidence>
<dbReference type="Pfam" id="PF08722">
    <property type="entry name" value="Tn7_TnsA-like_N"/>
    <property type="match status" value="1"/>
</dbReference>
<proteinExistence type="predicted"/>
<keyword evidence="2" id="KW-0540">Nuclease</keyword>